<dbReference type="KEGG" id="bsb:Bresu_2104"/>
<dbReference type="Gene3D" id="1.10.10.10">
    <property type="entry name" value="Winged helix-like DNA-binding domain superfamily/Winged helix DNA-binding domain"/>
    <property type="match status" value="1"/>
</dbReference>
<dbReference type="InterPro" id="IPR005119">
    <property type="entry name" value="LysR_subst-bd"/>
</dbReference>
<evidence type="ECO:0000256" key="1">
    <source>
        <dbReference type="ARBA" id="ARBA00009437"/>
    </source>
</evidence>
<dbReference type="GO" id="GO:0003677">
    <property type="term" value="F:DNA binding"/>
    <property type="evidence" value="ECO:0007669"/>
    <property type="project" value="UniProtKB-KW"/>
</dbReference>
<proteinExistence type="inferred from homology"/>
<dbReference type="InterPro" id="IPR036388">
    <property type="entry name" value="WH-like_DNA-bd_sf"/>
</dbReference>
<dbReference type="EMBL" id="CP002102">
    <property type="protein sequence ID" value="ADL01414.1"/>
    <property type="molecule type" value="Genomic_DNA"/>
</dbReference>
<dbReference type="InterPro" id="IPR050389">
    <property type="entry name" value="LysR-type_TF"/>
</dbReference>
<dbReference type="Proteomes" id="UP000002696">
    <property type="component" value="Chromosome"/>
</dbReference>
<dbReference type="PANTHER" id="PTHR30118">
    <property type="entry name" value="HTH-TYPE TRANSCRIPTIONAL REGULATOR LEUO-RELATED"/>
    <property type="match status" value="1"/>
</dbReference>
<keyword evidence="3" id="KW-0238">DNA-binding</keyword>
<accession>D9QIT1</accession>
<dbReference type="Pfam" id="PF00126">
    <property type="entry name" value="HTH_1"/>
    <property type="match status" value="1"/>
</dbReference>
<dbReference type="HOGENOM" id="CLU_039613_39_0_5"/>
<evidence type="ECO:0000256" key="2">
    <source>
        <dbReference type="ARBA" id="ARBA00023015"/>
    </source>
</evidence>
<keyword evidence="7" id="KW-1185">Reference proteome</keyword>
<dbReference type="OrthoDB" id="8455878at2"/>
<keyword evidence="2" id="KW-0805">Transcription regulation</keyword>
<sequence>MRFKGLDLNLLAALDVLLECRSVSRAADILNLSQPAVSAALGRLRVFFGDDILTTHGKRMYPTPYAEALMPQVRECLRGVELMISSSTVFDPATSHRVFRLVASDFVIVAAIVPLVARLVDIAPDIRLEMVLPNELSVEQVLQGKADLLITPEDFASPELASELLFEETHVVAGWSENPLFQRPLTEDDLLGAGHVAVAMGNARLSVFSDKHFALLGKDRRVQVTTASFTTVPWLLKDTMRLAVMHERLARAMSAYFPIAYAPLPFEVPAMRQMMQFHTTRRTDVGLAWLRSQLREISA</sequence>
<dbReference type="FunCoup" id="D9QIT1">
    <property type="interactions" value="42"/>
</dbReference>
<dbReference type="RefSeq" id="WP_013269515.1">
    <property type="nucleotide sequence ID" value="NC_014375.1"/>
</dbReference>
<name>D9QIT1_BRESC</name>
<dbReference type="Gene3D" id="3.40.190.10">
    <property type="entry name" value="Periplasmic binding protein-like II"/>
    <property type="match status" value="2"/>
</dbReference>
<dbReference type="BioCyc" id="BSUB633149:G1GM8-2101-MONOMER"/>
<gene>
    <name evidence="6" type="ordered locus">Bresu_2104</name>
</gene>
<evidence type="ECO:0000256" key="3">
    <source>
        <dbReference type="ARBA" id="ARBA00023125"/>
    </source>
</evidence>
<dbReference type="AlphaFoldDB" id="D9QIT1"/>
<evidence type="ECO:0000313" key="7">
    <source>
        <dbReference type="Proteomes" id="UP000002696"/>
    </source>
</evidence>
<dbReference type="STRING" id="633149.Bresu_2104"/>
<dbReference type="SUPFAM" id="SSF46785">
    <property type="entry name" value="Winged helix' DNA-binding domain"/>
    <property type="match status" value="1"/>
</dbReference>
<dbReference type="eggNOG" id="COG0583">
    <property type="taxonomic scope" value="Bacteria"/>
</dbReference>
<reference evidence="7" key="1">
    <citation type="journal article" date="2011" name="J. Bacteriol.">
        <title>Genome sequences of eight morphologically diverse alphaproteobacteria.</title>
        <authorList>
            <consortium name="US DOE Joint Genome Institute"/>
            <person name="Brown P.J."/>
            <person name="Kysela D.T."/>
            <person name="Buechlein A."/>
            <person name="Hemmerich C."/>
            <person name="Brun Y.V."/>
        </authorList>
    </citation>
    <scope>NUCLEOTIDE SEQUENCE [LARGE SCALE GENOMIC DNA]</scope>
    <source>
        <strain evidence="7">ATCC 15264 / DSM 4735 / LMG 14903 / NBRC 16000 / CB 81</strain>
    </source>
</reference>
<protein>
    <submittedName>
        <fullName evidence="6">Transcriptional regulator, LysR family</fullName>
    </submittedName>
</protein>
<organism evidence="6 7">
    <name type="scientific">Brevundimonas subvibrioides (strain ATCC 15264 / DSM 4735 / LMG 14903 / NBRC 16000 / CB 81)</name>
    <name type="common">Caulobacter subvibrioides</name>
    <dbReference type="NCBI Taxonomy" id="633149"/>
    <lineage>
        <taxon>Bacteria</taxon>
        <taxon>Pseudomonadati</taxon>
        <taxon>Pseudomonadota</taxon>
        <taxon>Alphaproteobacteria</taxon>
        <taxon>Caulobacterales</taxon>
        <taxon>Caulobacteraceae</taxon>
        <taxon>Brevundimonas</taxon>
    </lineage>
</organism>
<evidence type="ECO:0000256" key="4">
    <source>
        <dbReference type="ARBA" id="ARBA00023163"/>
    </source>
</evidence>
<dbReference type="Pfam" id="PF03466">
    <property type="entry name" value="LysR_substrate"/>
    <property type="match status" value="1"/>
</dbReference>
<comment type="similarity">
    <text evidence="1">Belongs to the LysR transcriptional regulatory family.</text>
</comment>
<evidence type="ECO:0000259" key="5">
    <source>
        <dbReference type="PROSITE" id="PS50931"/>
    </source>
</evidence>
<feature type="domain" description="HTH lysR-type" evidence="5">
    <location>
        <begin position="6"/>
        <end position="63"/>
    </location>
</feature>
<keyword evidence="4" id="KW-0804">Transcription</keyword>
<dbReference type="PANTHER" id="PTHR30118:SF6">
    <property type="entry name" value="HTH-TYPE TRANSCRIPTIONAL REGULATOR LEUO"/>
    <property type="match status" value="1"/>
</dbReference>
<dbReference type="InterPro" id="IPR000847">
    <property type="entry name" value="LysR_HTH_N"/>
</dbReference>
<dbReference type="InParanoid" id="D9QIT1"/>
<dbReference type="InterPro" id="IPR036390">
    <property type="entry name" value="WH_DNA-bd_sf"/>
</dbReference>
<evidence type="ECO:0000313" key="6">
    <source>
        <dbReference type="EMBL" id="ADL01414.1"/>
    </source>
</evidence>
<dbReference type="GO" id="GO:0003700">
    <property type="term" value="F:DNA-binding transcription factor activity"/>
    <property type="evidence" value="ECO:0007669"/>
    <property type="project" value="InterPro"/>
</dbReference>
<dbReference type="PROSITE" id="PS50931">
    <property type="entry name" value="HTH_LYSR"/>
    <property type="match status" value="1"/>
</dbReference>
<dbReference type="SUPFAM" id="SSF53850">
    <property type="entry name" value="Periplasmic binding protein-like II"/>
    <property type="match status" value="1"/>
</dbReference>